<protein>
    <submittedName>
        <fullName evidence="1">Uncharacterized protein</fullName>
    </submittedName>
</protein>
<proteinExistence type="predicted"/>
<evidence type="ECO:0000313" key="1">
    <source>
        <dbReference type="EMBL" id="GAH83737.1"/>
    </source>
</evidence>
<organism evidence="1">
    <name type="scientific">marine sediment metagenome</name>
    <dbReference type="NCBI Taxonomy" id="412755"/>
    <lineage>
        <taxon>unclassified sequences</taxon>
        <taxon>metagenomes</taxon>
        <taxon>ecological metagenomes</taxon>
    </lineage>
</organism>
<accession>X1IPV4</accession>
<reference evidence="1" key="1">
    <citation type="journal article" date="2014" name="Front. Microbiol.">
        <title>High frequency of phylogenetically diverse reductive dehalogenase-homologous genes in deep subseafloor sedimentary metagenomes.</title>
        <authorList>
            <person name="Kawai M."/>
            <person name="Futagami T."/>
            <person name="Toyoda A."/>
            <person name="Takaki Y."/>
            <person name="Nishi S."/>
            <person name="Hori S."/>
            <person name="Arai W."/>
            <person name="Tsubouchi T."/>
            <person name="Morono Y."/>
            <person name="Uchiyama I."/>
            <person name="Ito T."/>
            <person name="Fujiyama A."/>
            <person name="Inagaki F."/>
            <person name="Takami H."/>
        </authorList>
    </citation>
    <scope>NUCLEOTIDE SEQUENCE</scope>
    <source>
        <strain evidence="1">Expedition CK06-06</strain>
    </source>
</reference>
<dbReference type="AlphaFoldDB" id="X1IPV4"/>
<name>X1IPV4_9ZZZZ</name>
<gene>
    <name evidence="1" type="ORF">S03H2_66803</name>
</gene>
<feature type="non-terminal residue" evidence="1">
    <location>
        <position position="47"/>
    </location>
</feature>
<comment type="caution">
    <text evidence="1">The sequence shown here is derived from an EMBL/GenBank/DDBJ whole genome shotgun (WGS) entry which is preliminary data.</text>
</comment>
<sequence>MPYESIKAAKDAGFPTSAEGIDLTLAQINKLAEIYDAIKKAGTAKEP</sequence>
<dbReference type="EMBL" id="BARU01043661">
    <property type="protein sequence ID" value="GAH83737.1"/>
    <property type="molecule type" value="Genomic_DNA"/>
</dbReference>